<evidence type="ECO:0000313" key="2">
    <source>
        <dbReference type="Proteomes" id="UP000043316"/>
    </source>
</evidence>
<dbReference type="RefSeq" id="WP_155482753.1">
    <property type="nucleotide sequence ID" value="NZ_CWJI01000001.1"/>
</dbReference>
<dbReference type="AlphaFoldDB" id="A0A0H5LR84"/>
<dbReference type="EMBL" id="CWJI01000001">
    <property type="protein sequence ID" value="CRY53589.1"/>
    <property type="molecule type" value="Genomic_DNA"/>
</dbReference>
<sequence length="53" mass="5830">MTDAIEQLIKVHDPRCVSIESLNIGRGRAILTKDQILGTLATSRIYNLSGSIF</sequence>
<name>A0A0H5LR84_YERIN</name>
<organism evidence="1 2">
    <name type="scientific">Yersinia intermedia</name>
    <dbReference type="NCBI Taxonomy" id="631"/>
    <lineage>
        <taxon>Bacteria</taxon>
        <taxon>Pseudomonadati</taxon>
        <taxon>Pseudomonadota</taxon>
        <taxon>Gammaproteobacteria</taxon>
        <taxon>Enterobacterales</taxon>
        <taxon>Yersiniaceae</taxon>
        <taxon>Yersinia</taxon>
    </lineage>
</organism>
<dbReference type="Proteomes" id="UP000043316">
    <property type="component" value="Unassembled WGS sequence"/>
</dbReference>
<gene>
    <name evidence="1" type="ORF">ERS008476_00488</name>
</gene>
<proteinExistence type="predicted"/>
<protein>
    <submittedName>
        <fullName evidence="1">Uncharacterized phage protein</fullName>
    </submittedName>
</protein>
<reference evidence="2" key="1">
    <citation type="submission" date="2015-03" db="EMBL/GenBank/DDBJ databases">
        <authorList>
            <consortium name="Pathogen Informatics"/>
        </authorList>
    </citation>
    <scope>NUCLEOTIDE SEQUENCE [LARGE SCALE GENOMIC DNA]</scope>
    <source>
        <strain evidence="2">R148</strain>
    </source>
</reference>
<evidence type="ECO:0000313" key="1">
    <source>
        <dbReference type="EMBL" id="CRY53589.1"/>
    </source>
</evidence>
<accession>A0A0H5LR84</accession>